<evidence type="ECO:0000256" key="2">
    <source>
        <dbReference type="PIRSR" id="PIRSR600101-1"/>
    </source>
</evidence>
<dbReference type="FunFam" id="3.60.20.40:FF:000001">
    <property type="entry name" value="Gamma-glutamyltranspeptidase 1"/>
    <property type="match status" value="1"/>
</dbReference>
<feature type="active site" description="Nucleophile" evidence="2">
    <location>
        <position position="376"/>
    </location>
</feature>
<gene>
    <name evidence="4" type="ORF">DAPPUDRAFT_57425</name>
</gene>
<keyword evidence="1" id="KW-1199">Hemostasis impairing toxin</keyword>
<feature type="binding site" evidence="3">
    <location>
        <begin position="394"/>
        <end position="396"/>
    </location>
    <ligand>
        <name>L-glutamate</name>
        <dbReference type="ChEBI" id="CHEBI:29985"/>
    </ligand>
</feature>
<dbReference type="PANTHER" id="PTHR11686:SF9">
    <property type="entry name" value="RE13973P"/>
    <property type="match status" value="1"/>
</dbReference>
<dbReference type="EMBL" id="GL732584">
    <property type="protein sequence ID" value="EFX74307.1"/>
    <property type="molecule type" value="Genomic_DNA"/>
</dbReference>
<feature type="binding site" evidence="3">
    <location>
        <position position="470"/>
    </location>
    <ligand>
        <name>L-glutamate</name>
        <dbReference type="ChEBI" id="CHEBI:29985"/>
    </ligand>
</feature>
<organism evidence="4 5">
    <name type="scientific">Daphnia pulex</name>
    <name type="common">Water flea</name>
    <dbReference type="NCBI Taxonomy" id="6669"/>
    <lineage>
        <taxon>Eukaryota</taxon>
        <taxon>Metazoa</taxon>
        <taxon>Ecdysozoa</taxon>
        <taxon>Arthropoda</taxon>
        <taxon>Crustacea</taxon>
        <taxon>Branchiopoda</taxon>
        <taxon>Diplostraca</taxon>
        <taxon>Cladocera</taxon>
        <taxon>Anomopoda</taxon>
        <taxon>Daphniidae</taxon>
        <taxon>Daphnia</taxon>
    </lineage>
</organism>
<dbReference type="MEROPS" id="T03.005"/>
<dbReference type="AlphaFoldDB" id="E9H1U5"/>
<keyword evidence="1" id="KW-0800">Toxin</keyword>
<dbReference type="SUPFAM" id="SSF56235">
    <property type="entry name" value="N-terminal nucleophile aminohydrolases (Ntn hydrolases)"/>
    <property type="match status" value="1"/>
</dbReference>
<dbReference type="InParanoid" id="E9H1U5"/>
<dbReference type="InterPro" id="IPR000101">
    <property type="entry name" value="GGT_peptidase"/>
</dbReference>
<dbReference type="InterPro" id="IPR029055">
    <property type="entry name" value="Ntn_hydrolases_N"/>
</dbReference>
<evidence type="ECO:0000256" key="1">
    <source>
        <dbReference type="ARBA" id="ARBA00084097"/>
    </source>
</evidence>
<accession>E9H1U5</accession>
<dbReference type="PANTHER" id="PTHR11686">
    <property type="entry name" value="GAMMA GLUTAMYL TRANSPEPTIDASE"/>
    <property type="match status" value="1"/>
</dbReference>
<dbReference type="OMA" id="APACTTH"/>
<protein>
    <recommendedName>
        <fullName evidence="6">Gamma-glutamyltransferase</fullName>
    </recommendedName>
</protein>
<dbReference type="GO" id="GO:0036374">
    <property type="term" value="F:glutathione hydrolase activity"/>
    <property type="evidence" value="ECO:0000318"/>
    <property type="project" value="GO_Central"/>
</dbReference>
<feature type="binding site" evidence="3">
    <location>
        <position position="418"/>
    </location>
    <ligand>
        <name>L-glutamate</name>
        <dbReference type="ChEBI" id="CHEBI:29985"/>
    </ligand>
</feature>
<dbReference type="InterPro" id="IPR043138">
    <property type="entry name" value="GGT_lsub"/>
</dbReference>
<proteinExistence type="predicted"/>
<dbReference type="NCBIfam" id="TIGR00066">
    <property type="entry name" value="g_glut_trans"/>
    <property type="match status" value="1"/>
</dbReference>
<dbReference type="HOGENOM" id="CLU_014813_4_3_1"/>
<dbReference type="Gene3D" id="1.10.246.130">
    <property type="match status" value="1"/>
</dbReference>
<evidence type="ECO:0000313" key="4">
    <source>
        <dbReference type="EMBL" id="EFX74307.1"/>
    </source>
</evidence>
<dbReference type="PRINTS" id="PR01210">
    <property type="entry name" value="GGTRANSPTASE"/>
</dbReference>
<reference evidence="4 5" key="1">
    <citation type="journal article" date="2011" name="Science">
        <title>The ecoresponsive genome of Daphnia pulex.</title>
        <authorList>
            <person name="Colbourne J.K."/>
            <person name="Pfrender M.E."/>
            <person name="Gilbert D."/>
            <person name="Thomas W.K."/>
            <person name="Tucker A."/>
            <person name="Oakley T.H."/>
            <person name="Tokishita S."/>
            <person name="Aerts A."/>
            <person name="Arnold G.J."/>
            <person name="Basu M.K."/>
            <person name="Bauer D.J."/>
            <person name="Caceres C.E."/>
            <person name="Carmel L."/>
            <person name="Casola C."/>
            <person name="Choi J.H."/>
            <person name="Detter J.C."/>
            <person name="Dong Q."/>
            <person name="Dusheyko S."/>
            <person name="Eads B.D."/>
            <person name="Frohlich T."/>
            <person name="Geiler-Samerotte K.A."/>
            <person name="Gerlach D."/>
            <person name="Hatcher P."/>
            <person name="Jogdeo S."/>
            <person name="Krijgsveld J."/>
            <person name="Kriventseva E.V."/>
            <person name="Kultz D."/>
            <person name="Laforsch C."/>
            <person name="Lindquist E."/>
            <person name="Lopez J."/>
            <person name="Manak J.R."/>
            <person name="Muller J."/>
            <person name="Pangilinan J."/>
            <person name="Patwardhan R.P."/>
            <person name="Pitluck S."/>
            <person name="Pritham E.J."/>
            <person name="Rechtsteiner A."/>
            <person name="Rho M."/>
            <person name="Rogozin I.B."/>
            <person name="Sakarya O."/>
            <person name="Salamov A."/>
            <person name="Schaack S."/>
            <person name="Shapiro H."/>
            <person name="Shiga Y."/>
            <person name="Skalitzky C."/>
            <person name="Smith Z."/>
            <person name="Souvorov A."/>
            <person name="Sung W."/>
            <person name="Tang Z."/>
            <person name="Tsuchiya D."/>
            <person name="Tu H."/>
            <person name="Vos H."/>
            <person name="Wang M."/>
            <person name="Wolf Y.I."/>
            <person name="Yamagata H."/>
            <person name="Yamada T."/>
            <person name="Ye Y."/>
            <person name="Shaw J.R."/>
            <person name="Andrews J."/>
            <person name="Crease T.J."/>
            <person name="Tang H."/>
            <person name="Lucas S.M."/>
            <person name="Robertson H.M."/>
            <person name="Bork P."/>
            <person name="Koonin E.V."/>
            <person name="Zdobnov E.M."/>
            <person name="Grigoriev I.V."/>
            <person name="Lynch M."/>
            <person name="Boore J.L."/>
        </authorList>
    </citation>
    <scope>NUCLEOTIDE SEQUENCE [LARGE SCALE GENOMIC DNA]</scope>
</reference>
<dbReference type="FunFam" id="1.10.246.130:FF:000001">
    <property type="entry name" value="Gamma-glutamyltransferase 5 isoform 1"/>
    <property type="match status" value="1"/>
</dbReference>
<feature type="binding site" evidence="3">
    <location>
        <position position="93"/>
    </location>
    <ligand>
        <name>L-glutamate</name>
        <dbReference type="ChEBI" id="CHEBI:29985"/>
    </ligand>
</feature>
<dbReference type="STRING" id="6669.E9H1U5"/>
<dbReference type="KEGG" id="dpx:DAPPUDRAFT_57425"/>
<dbReference type="GO" id="GO:0006751">
    <property type="term" value="P:glutathione catabolic process"/>
    <property type="evidence" value="ECO:0000318"/>
    <property type="project" value="GO_Central"/>
</dbReference>
<dbReference type="eggNOG" id="KOG2410">
    <property type="taxonomic scope" value="Eukaryota"/>
</dbReference>
<keyword evidence="5" id="KW-1185">Reference proteome</keyword>
<dbReference type="Proteomes" id="UP000000305">
    <property type="component" value="Unassembled WGS sequence"/>
</dbReference>
<dbReference type="Gene3D" id="3.60.20.40">
    <property type="match status" value="1"/>
</dbReference>
<dbReference type="FunCoup" id="E9H1U5">
    <property type="interactions" value="127"/>
</dbReference>
<evidence type="ECO:0008006" key="6">
    <source>
        <dbReference type="Google" id="ProtNLM"/>
    </source>
</evidence>
<dbReference type="OrthoDB" id="1081007at2759"/>
<sequence>MESRSGYELAFTSAAPTPSRLGRYKTAAISSDGAQCSDAGREVLEEGGNAVDAAIAALFCNAVVNPQSAGIGGGFHMTVYDPVTRTAHCLDAREVAPLAATEDMFQSDPSLAKKGGLAVAVPGELAGYWAAHQRYGRLPWSRLVQPAVKLAENGAPVNRHLAEVLRREAQSIQDEPSMRFFVDATSGQVLKFGDTFKFPALAQTLKQVGRDGVEAFYNGTLGDMLIDDVRLRGGILTKEDLRQYRVQWVEPVQVKLRNNLTLYSPPPPGSGVLTAYIMRLLDPGHLDNSSCWPDDGIMSSDHPVTHHRIAEAFKHAFAQRSKLGDPRFHPEVNQLTELLISDAFVDETRSKIKDSVTFDDPEYYGAVSHTPEDNGTSHVSVVDGNGMAVAVTSTINLHLGAGFASPQTGIILNNEMADFSPSSTFNFYGLPPSPTNMIQPGKRPLSSMTPAIVVDSSSGRIRLVIGAAGGVRITTSTVYAMIRNLWLGEDIKEAIDSPRFHHQLIPMTLNYEKGFPKEMVEELSRRGHRTSEEDTRGGAVYGISVAGEEEEDGDDGGCHLYANADYRKGGDVAGF</sequence>
<evidence type="ECO:0000313" key="5">
    <source>
        <dbReference type="Proteomes" id="UP000000305"/>
    </source>
</evidence>
<dbReference type="PhylomeDB" id="E9H1U5"/>
<keyword evidence="1" id="KW-1202">Platelet aggregation activating toxin</keyword>
<evidence type="ECO:0000256" key="3">
    <source>
        <dbReference type="PIRSR" id="PIRSR600101-2"/>
    </source>
</evidence>
<name>E9H1U5_DAPPU</name>
<dbReference type="InterPro" id="IPR043137">
    <property type="entry name" value="GGT_ssub_C"/>
</dbReference>
<dbReference type="Pfam" id="PF01019">
    <property type="entry name" value="G_glu_transpept"/>
    <property type="match status" value="1"/>
</dbReference>
<feature type="binding site" evidence="3">
    <location>
        <begin position="446"/>
        <end position="447"/>
    </location>
    <ligand>
        <name>L-glutamate</name>
        <dbReference type="ChEBI" id="CHEBI:29985"/>
    </ligand>
</feature>
<dbReference type="GO" id="GO:0005886">
    <property type="term" value="C:plasma membrane"/>
    <property type="evidence" value="ECO:0000318"/>
    <property type="project" value="GO_Central"/>
</dbReference>